<dbReference type="PANTHER" id="PTHR21131:SF0">
    <property type="entry name" value="GEO10195P1-RELATED"/>
    <property type="match status" value="1"/>
</dbReference>
<dbReference type="AlphaFoldDB" id="A0A9P6LW03"/>
<reference evidence="3" key="1">
    <citation type="journal article" date="2020" name="Fungal Divers.">
        <title>Resolving the Mortierellaceae phylogeny through synthesis of multi-gene phylogenetics and phylogenomics.</title>
        <authorList>
            <person name="Vandepol N."/>
            <person name="Liber J."/>
            <person name="Desiro A."/>
            <person name="Na H."/>
            <person name="Kennedy M."/>
            <person name="Barry K."/>
            <person name="Grigoriev I.V."/>
            <person name="Miller A.N."/>
            <person name="O'Donnell K."/>
            <person name="Stajich J.E."/>
            <person name="Bonito G."/>
        </authorList>
    </citation>
    <scope>NUCLEOTIDE SEQUENCE</scope>
    <source>
        <strain evidence="3">CK1249</strain>
    </source>
</reference>
<dbReference type="SMART" id="SM00280">
    <property type="entry name" value="KAZAL"/>
    <property type="match status" value="3"/>
</dbReference>
<feature type="domain" description="Kazal-like" evidence="2">
    <location>
        <begin position="82"/>
        <end position="139"/>
    </location>
</feature>
<feature type="domain" description="Kazal-like" evidence="2">
    <location>
        <begin position="159"/>
        <end position="216"/>
    </location>
</feature>
<accession>A0A9P6LW03</accession>
<evidence type="ECO:0000259" key="2">
    <source>
        <dbReference type="PROSITE" id="PS51465"/>
    </source>
</evidence>
<dbReference type="InterPro" id="IPR002350">
    <property type="entry name" value="Kazal_dom"/>
</dbReference>
<protein>
    <recommendedName>
        <fullName evidence="2">Kazal-like domain-containing protein</fullName>
    </recommendedName>
</protein>
<evidence type="ECO:0000313" key="3">
    <source>
        <dbReference type="EMBL" id="KAF9947759.1"/>
    </source>
</evidence>
<dbReference type="InterPro" id="IPR053265">
    <property type="entry name" value="Serpin"/>
</dbReference>
<keyword evidence="4" id="KW-1185">Reference proteome</keyword>
<dbReference type="Proteomes" id="UP000738359">
    <property type="component" value="Unassembled WGS sequence"/>
</dbReference>
<organism evidence="3 4">
    <name type="scientific">Mortierella alpina</name>
    <name type="common">Oleaginous fungus</name>
    <name type="synonym">Mortierella renispora</name>
    <dbReference type="NCBI Taxonomy" id="64518"/>
    <lineage>
        <taxon>Eukaryota</taxon>
        <taxon>Fungi</taxon>
        <taxon>Fungi incertae sedis</taxon>
        <taxon>Mucoromycota</taxon>
        <taxon>Mortierellomycotina</taxon>
        <taxon>Mortierellomycetes</taxon>
        <taxon>Mortierellales</taxon>
        <taxon>Mortierellaceae</taxon>
        <taxon>Mortierella</taxon>
    </lineage>
</organism>
<feature type="domain" description="Kazal-like" evidence="2">
    <location>
        <begin position="25"/>
        <end position="81"/>
    </location>
</feature>
<feature type="chain" id="PRO_5040428393" description="Kazal-like domain-containing protein" evidence="1">
    <location>
        <begin position="21"/>
        <end position="217"/>
    </location>
</feature>
<dbReference type="SUPFAM" id="SSF100895">
    <property type="entry name" value="Kazal-type serine protease inhibitors"/>
    <property type="match status" value="3"/>
</dbReference>
<comment type="caution">
    <text evidence="3">The sequence shown here is derived from an EMBL/GenBank/DDBJ whole genome shotgun (WGS) entry which is preliminary data.</text>
</comment>
<keyword evidence="1" id="KW-0732">Signal</keyword>
<proteinExistence type="predicted"/>
<dbReference type="EMBL" id="JAAAHY010001616">
    <property type="protein sequence ID" value="KAF9947759.1"/>
    <property type="molecule type" value="Genomic_DNA"/>
</dbReference>
<dbReference type="Pfam" id="PF07648">
    <property type="entry name" value="Kazal_2"/>
    <property type="match status" value="3"/>
</dbReference>
<dbReference type="PANTHER" id="PTHR21131">
    <property type="entry name" value="SERINE-TYPE ENDOPEPTIDASE INHIBITOR"/>
    <property type="match status" value="1"/>
</dbReference>
<dbReference type="OrthoDB" id="6614329at2759"/>
<dbReference type="InterPro" id="IPR036058">
    <property type="entry name" value="Kazal_dom_sf"/>
</dbReference>
<feature type="signal peptide" evidence="1">
    <location>
        <begin position="1"/>
        <end position="20"/>
    </location>
</feature>
<gene>
    <name evidence="3" type="ORF">BGZ70_002521</name>
</gene>
<evidence type="ECO:0000256" key="1">
    <source>
        <dbReference type="SAM" id="SignalP"/>
    </source>
</evidence>
<sequence>MRSSIIAGALALTFALTAIAGPIPKDSAAKCDKACTMDYKPICAQFKGGKKETFSNSCALSVYQCENPKEVVTTSASGTCDAPAEKKCDIACTMDYNPVCAQFDGGKKQTFGNSCSLSVYQCQHPEEVLATSSKGSCDAVVAEEPKESKLAAEITQPIETEAKSCNKACILLYDPVCAKFESGHNATFGNSCQLSVYQCENPRDKVAVTTKGSCAAL</sequence>
<name>A0A9P6LW03_MORAP</name>
<dbReference type="Gene3D" id="3.30.60.30">
    <property type="match status" value="3"/>
</dbReference>
<evidence type="ECO:0000313" key="4">
    <source>
        <dbReference type="Proteomes" id="UP000738359"/>
    </source>
</evidence>
<dbReference type="PROSITE" id="PS51465">
    <property type="entry name" value="KAZAL_2"/>
    <property type="match status" value="3"/>
</dbReference>